<name>A0ABW0SE78_9RHOB</name>
<organism evidence="2 3">
    <name type="scientific">Rubellimicrobium aerolatum</name>
    <dbReference type="NCBI Taxonomy" id="490979"/>
    <lineage>
        <taxon>Bacteria</taxon>
        <taxon>Pseudomonadati</taxon>
        <taxon>Pseudomonadota</taxon>
        <taxon>Alphaproteobacteria</taxon>
        <taxon>Rhodobacterales</taxon>
        <taxon>Roseobacteraceae</taxon>
        <taxon>Rubellimicrobium</taxon>
    </lineage>
</organism>
<dbReference type="InterPro" id="IPR016181">
    <property type="entry name" value="Acyl_CoA_acyltransferase"/>
</dbReference>
<dbReference type="EC" id="2.3.-.-" evidence="2"/>
<dbReference type="PROSITE" id="PS51186">
    <property type="entry name" value="GNAT"/>
    <property type="match status" value="1"/>
</dbReference>
<evidence type="ECO:0000259" key="1">
    <source>
        <dbReference type="PROSITE" id="PS51186"/>
    </source>
</evidence>
<sequence>MIGNEAVVAMETPRLRLRTFRTGDLAHLVAMNADPTVMAHLGGPMSPEASLAMAEAIQHAFLAEGIGMIAVERRADEAFLGIAGLNRLAWYPDDLEVGWRLLPAHWGRGYATEAGRAWLGYAFRRHGVARVISVADVPNRRSRAVMERLGLQLDHTALLQEGEDRFEAAVHAITRAEWERQPAS</sequence>
<keyword evidence="2" id="KW-0012">Acyltransferase</keyword>
<dbReference type="PANTHER" id="PTHR43792:SF1">
    <property type="entry name" value="N-ACETYLTRANSFERASE DOMAIN-CONTAINING PROTEIN"/>
    <property type="match status" value="1"/>
</dbReference>
<dbReference type="Proteomes" id="UP001596056">
    <property type="component" value="Unassembled WGS sequence"/>
</dbReference>
<reference evidence="3" key="1">
    <citation type="journal article" date="2019" name="Int. J. Syst. Evol. Microbiol.">
        <title>The Global Catalogue of Microorganisms (GCM) 10K type strain sequencing project: providing services to taxonomists for standard genome sequencing and annotation.</title>
        <authorList>
            <consortium name="The Broad Institute Genomics Platform"/>
            <consortium name="The Broad Institute Genome Sequencing Center for Infectious Disease"/>
            <person name="Wu L."/>
            <person name="Ma J."/>
        </authorList>
    </citation>
    <scope>NUCLEOTIDE SEQUENCE [LARGE SCALE GENOMIC DNA]</scope>
    <source>
        <strain evidence="3">KACC 11588</strain>
    </source>
</reference>
<dbReference type="RefSeq" id="WP_377110042.1">
    <property type="nucleotide sequence ID" value="NZ_JBHSNA010000010.1"/>
</dbReference>
<keyword evidence="2" id="KW-0808">Transferase</keyword>
<proteinExistence type="predicted"/>
<evidence type="ECO:0000313" key="3">
    <source>
        <dbReference type="Proteomes" id="UP001596056"/>
    </source>
</evidence>
<dbReference type="EMBL" id="JBHSNA010000010">
    <property type="protein sequence ID" value="MFC5567072.1"/>
    <property type="molecule type" value="Genomic_DNA"/>
</dbReference>
<dbReference type="GO" id="GO:0016746">
    <property type="term" value="F:acyltransferase activity"/>
    <property type="evidence" value="ECO:0007669"/>
    <property type="project" value="UniProtKB-KW"/>
</dbReference>
<feature type="domain" description="N-acetyltransferase" evidence="1">
    <location>
        <begin position="15"/>
        <end position="176"/>
    </location>
</feature>
<gene>
    <name evidence="2" type="ORF">ACFPOC_11710</name>
</gene>
<dbReference type="Gene3D" id="3.40.630.30">
    <property type="match status" value="1"/>
</dbReference>
<dbReference type="PANTHER" id="PTHR43792">
    <property type="entry name" value="GNAT FAMILY, PUTATIVE (AFU_ORTHOLOGUE AFUA_3G00765)-RELATED-RELATED"/>
    <property type="match status" value="1"/>
</dbReference>
<accession>A0ABW0SE78</accession>
<dbReference type="InterPro" id="IPR051531">
    <property type="entry name" value="N-acetyltransferase"/>
</dbReference>
<evidence type="ECO:0000313" key="2">
    <source>
        <dbReference type="EMBL" id="MFC5567072.1"/>
    </source>
</evidence>
<comment type="caution">
    <text evidence="2">The sequence shown here is derived from an EMBL/GenBank/DDBJ whole genome shotgun (WGS) entry which is preliminary data.</text>
</comment>
<dbReference type="Pfam" id="PF13302">
    <property type="entry name" value="Acetyltransf_3"/>
    <property type="match status" value="1"/>
</dbReference>
<protein>
    <submittedName>
        <fullName evidence="2">GNAT family N-acetyltransferase</fullName>
        <ecNumber evidence="2">2.3.-.-</ecNumber>
    </submittedName>
</protein>
<keyword evidence="3" id="KW-1185">Reference proteome</keyword>
<dbReference type="SUPFAM" id="SSF55729">
    <property type="entry name" value="Acyl-CoA N-acyltransferases (Nat)"/>
    <property type="match status" value="1"/>
</dbReference>
<dbReference type="InterPro" id="IPR000182">
    <property type="entry name" value="GNAT_dom"/>
</dbReference>